<evidence type="ECO:0000259" key="3">
    <source>
        <dbReference type="Pfam" id="PF08729"/>
    </source>
</evidence>
<feature type="compositionally biased region" description="Polar residues" evidence="2">
    <location>
        <begin position="149"/>
        <end position="174"/>
    </location>
</feature>
<dbReference type="OrthoDB" id="5576775at2759"/>
<comment type="caution">
    <text evidence="5">The sequence shown here is derived from an EMBL/GenBank/DDBJ whole genome shotgun (WGS) entry which is preliminary data.</text>
</comment>
<feature type="compositionally biased region" description="Low complexity" evidence="2">
    <location>
        <begin position="41"/>
        <end position="55"/>
    </location>
</feature>
<dbReference type="InterPro" id="IPR014840">
    <property type="entry name" value="HRD"/>
</dbReference>
<dbReference type="Proteomes" id="UP000541558">
    <property type="component" value="Unassembled WGS sequence"/>
</dbReference>
<feature type="region of interest" description="Disordered" evidence="2">
    <location>
        <begin position="639"/>
        <end position="662"/>
    </location>
</feature>
<sequence>MASDTEMGDDTAPARLYNKPRLGNLWPGPSRSTSIGITRKPSTTSTSSPPVSSASNGTGTSRRSSLANLVNTLDMSDTNDEAEPLADVTETDNDEEGDETLEGEPLEGGEEEDDEEEEEEEEEEEDDDEDDESSDSENEDPARERSTESKPNSRTTPTASSITINGAESSTQIPVTKPESPPAVAPTSPLSSPPPSVPGSSILQQAIVQAAAAAAVPLDASQASSTGTVKPKSKATKPRKHRTPSPSPPPVAPPPPLRTVRLEITLGGPSNYEVDVRNLAKATGQREATPPPPAPPPESEDEEAGKAVKTEEEVPEGGAAKKKKRKKKSVAQEYYDTNDPFIDDSELAVDQRTYFAQTKQTGFYVSSGEVALLKDVKSPKKPKSRKSLVPGAGSASVAGGGGDGTRDSPIALVDEEEGGAGSLHNAISKGIKGVGLVSSSGVIGGHKADGAKDGAGTSNRDIKMEALDEEGDEKTGQKRKRYITVVEGGKKRKIVNIGSFHPDLQAAIEKLKVEIAKENWEQKGKFPPVLKPQVAQLALLAIKLDEYDDHFFNLMPVLFPYNKFTMTKLIKRTVFADHIALLQERQEQLVKQLEEQATAGFAKAEEEWQKSVAHWHKRQEKLTLEAANAGNVSISASVSAGADGGASGGGSEAPTRHPTEEKDAIEVAEGISTVGGDGAKKEHSTHPPGKKYRLTESMKGIIWDLVLLSNEACRLENEKNGYEGSVIQISEQGGRKVLYQKIVAAFPEGWMSSGQISRDVSAMKKRLEREAADYEG</sequence>
<feature type="region of interest" description="Disordered" evidence="2">
    <location>
        <begin position="1"/>
        <end position="343"/>
    </location>
</feature>
<feature type="compositionally biased region" description="Acidic residues" evidence="2">
    <location>
        <begin position="77"/>
        <end position="139"/>
    </location>
</feature>
<evidence type="ECO:0000256" key="1">
    <source>
        <dbReference type="ARBA" id="ARBA00022553"/>
    </source>
</evidence>
<feature type="compositionally biased region" description="Low complexity" evidence="2">
    <location>
        <begin position="198"/>
        <end position="224"/>
    </location>
</feature>
<evidence type="ECO:0000259" key="4">
    <source>
        <dbReference type="Pfam" id="PF14075"/>
    </source>
</evidence>
<organism evidence="5 6">
    <name type="scientific">Ephemerocybe angulata</name>
    <dbReference type="NCBI Taxonomy" id="980116"/>
    <lineage>
        <taxon>Eukaryota</taxon>
        <taxon>Fungi</taxon>
        <taxon>Dikarya</taxon>
        <taxon>Basidiomycota</taxon>
        <taxon>Agaricomycotina</taxon>
        <taxon>Agaricomycetes</taxon>
        <taxon>Agaricomycetidae</taxon>
        <taxon>Agaricales</taxon>
        <taxon>Agaricineae</taxon>
        <taxon>Psathyrellaceae</taxon>
        <taxon>Ephemerocybe</taxon>
    </lineage>
</organism>
<feature type="domain" description="Hpc2-related" evidence="3">
    <location>
        <begin position="322"/>
        <end position="370"/>
    </location>
</feature>
<name>A0A8H5ES80_9AGAR</name>
<dbReference type="Pfam" id="PF08729">
    <property type="entry name" value="HUN"/>
    <property type="match status" value="1"/>
</dbReference>
<gene>
    <name evidence="5" type="ORF">D9611_012316</name>
</gene>
<protein>
    <recommendedName>
        <fullName evidence="7">Ubinuclein middle domain-containing protein</fullName>
    </recommendedName>
</protein>
<dbReference type="AlphaFoldDB" id="A0A8H5ES80"/>
<feature type="compositionally biased region" description="Gly residues" evidence="2">
    <location>
        <begin position="642"/>
        <end position="651"/>
    </location>
</feature>
<dbReference type="EMBL" id="JAACJK010000229">
    <property type="protein sequence ID" value="KAF5310451.1"/>
    <property type="molecule type" value="Genomic_DNA"/>
</dbReference>
<feature type="compositionally biased region" description="Polar residues" evidence="2">
    <location>
        <begin position="56"/>
        <end position="76"/>
    </location>
</feature>
<proteinExistence type="predicted"/>
<feature type="domain" description="Ubinuclein middle" evidence="4">
    <location>
        <begin position="499"/>
        <end position="758"/>
    </location>
</feature>
<reference evidence="5 6" key="1">
    <citation type="journal article" date="2020" name="ISME J.">
        <title>Uncovering the hidden diversity of litter-decomposition mechanisms in mushroom-forming fungi.</title>
        <authorList>
            <person name="Floudas D."/>
            <person name="Bentzer J."/>
            <person name="Ahren D."/>
            <person name="Johansson T."/>
            <person name="Persson P."/>
            <person name="Tunlid A."/>
        </authorList>
    </citation>
    <scope>NUCLEOTIDE SEQUENCE [LARGE SCALE GENOMIC DNA]</scope>
    <source>
        <strain evidence="5 6">CBS 175.51</strain>
    </source>
</reference>
<feature type="compositionally biased region" description="Basic residues" evidence="2">
    <location>
        <begin position="231"/>
        <end position="243"/>
    </location>
</feature>
<keyword evidence="6" id="KW-1185">Reference proteome</keyword>
<evidence type="ECO:0008006" key="7">
    <source>
        <dbReference type="Google" id="ProtNLM"/>
    </source>
</evidence>
<evidence type="ECO:0000313" key="6">
    <source>
        <dbReference type="Proteomes" id="UP000541558"/>
    </source>
</evidence>
<accession>A0A8H5ES80</accession>
<feature type="compositionally biased region" description="Pro residues" evidence="2">
    <location>
        <begin position="245"/>
        <end position="257"/>
    </location>
</feature>
<dbReference type="Pfam" id="PF14075">
    <property type="entry name" value="UBN_AB"/>
    <property type="match status" value="1"/>
</dbReference>
<feature type="compositionally biased region" description="Low complexity" evidence="2">
    <location>
        <begin position="387"/>
        <end position="397"/>
    </location>
</feature>
<dbReference type="InterPro" id="IPR026947">
    <property type="entry name" value="UBN_middle_dom"/>
</dbReference>
<feature type="region of interest" description="Disordered" evidence="2">
    <location>
        <begin position="376"/>
        <end position="410"/>
    </location>
</feature>
<evidence type="ECO:0000256" key="2">
    <source>
        <dbReference type="SAM" id="MobiDB-lite"/>
    </source>
</evidence>
<feature type="compositionally biased region" description="Basic residues" evidence="2">
    <location>
        <begin position="320"/>
        <end position="329"/>
    </location>
</feature>
<keyword evidence="1" id="KW-0597">Phosphoprotein</keyword>
<evidence type="ECO:0000313" key="5">
    <source>
        <dbReference type="EMBL" id="KAF5310451.1"/>
    </source>
</evidence>